<proteinExistence type="predicted"/>
<name>A0A091BEL5_9GAMM</name>
<sequence length="87" mass="8949">MPRLAGDAHPQPSAQHAEEDAGGAGVVAQVGGSCTSTQASRRPRPETSSTKASSSGPQRSSRASWVIVRGNFTVKRKSAGTFAAQRA</sequence>
<evidence type="ECO:0000256" key="1">
    <source>
        <dbReference type="SAM" id="MobiDB-lite"/>
    </source>
</evidence>
<organism evidence="2 3">
    <name type="scientific">Arenimonas composti TR7-09 = DSM 18010</name>
    <dbReference type="NCBI Taxonomy" id="1121013"/>
    <lineage>
        <taxon>Bacteria</taxon>
        <taxon>Pseudomonadati</taxon>
        <taxon>Pseudomonadota</taxon>
        <taxon>Gammaproteobacteria</taxon>
        <taxon>Lysobacterales</taxon>
        <taxon>Lysobacteraceae</taxon>
        <taxon>Arenimonas</taxon>
    </lineage>
</organism>
<gene>
    <name evidence="2" type="ORF">P873_08800</name>
</gene>
<feature type="region of interest" description="Disordered" evidence="1">
    <location>
        <begin position="1"/>
        <end position="66"/>
    </location>
</feature>
<evidence type="ECO:0000313" key="2">
    <source>
        <dbReference type="EMBL" id="KFN49932.1"/>
    </source>
</evidence>
<dbReference type="Proteomes" id="UP000029391">
    <property type="component" value="Unassembled WGS sequence"/>
</dbReference>
<feature type="compositionally biased region" description="Polar residues" evidence="1">
    <location>
        <begin position="33"/>
        <end position="51"/>
    </location>
</feature>
<keyword evidence="3" id="KW-1185">Reference proteome</keyword>
<evidence type="ECO:0000313" key="3">
    <source>
        <dbReference type="Proteomes" id="UP000029391"/>
    </source>
</evidence>
<reference evidence="2 3" key="1">
    <citation type="submission" date="2013-09" db="EMBL/GenBank/DDBJ databases">
        <title>Genome sequencing of Arenimonas composti.</title>
        <authorList>
            <person name="Chen F."/>
            <person name="Wang G."/>
        </authorList>
    </citation>
    <scope>NUCLEOTIDE SEQUENCE [LARGE SCALE GENOMIC DNA]</scope>
    <source>
        <strain evidence="2 3">TR7-09</strain>
    </source>
</reference>
<accession>A0A091BEL5</accession>
<dbReference type="EMBL" id="AWXU01000027">
    <property type="protein sequence ID" value="KFN49932.1"/>
    <property type="molecule type" value="Genomic_DNA"/>
</dbReference>
<dbReference type="AlphaFoldDB" id="A0A091BEL5"/>
<feature type="compositionally biased region" description="Low complexity" evidence="1">
    <location>
        <begin position="52"/>
        <end position="64"/>
    </location>
</feature>
<dbReference type="PROSITE" id="PS51257">
    <property type="entry name" value="PROKAR_LIPOPROTEIN"/>
    <property type="match status" value="1"/>
</dbReference>
<comment type="caution">
    <text evidence="2">The sequence shown here is derived from an EMBL/GenBank/DDBJ whole genome shotgun (WGS) entry which is preliminary data.</text>
</comment>
<protein>
    <submittedName>
        <fullName evidence="2">Uncharacterized protein</fullName>
    </submittedName>
</protein>